<dbReference type="GO" id="GO:0006491">
    <property type="term" value="P:N-glycan processing"/>
    <property type="evidence" value="ECO:0007669"/>
    <property type="project" value="TreeGrafter"/>
</dbReference>
<dbReference type="InterPro" id="IPR009011">
    <property type="entry name" value="Man6P_isomerase_rcpt-bd_dom_sf"/>
</dbReference>
<gene>
    <name evidence="7" type="ORF">TrLO_g5790</name>
</gene>
<dbReference type="EMBL" id="BRXW01000341">
    <property type="protein sequence ID" value="GMI18658.1"/>
    <property type="molecule type" value="Genomic_DNA"/>
</dbReference>
<protein>
    <recommendedName>
        <fullName evidence="1">Glucosidase 2 subunit beta</fullName>
    </recommendedName>
</protein>
<feature type="signal peptide" evidence="4">
    <location>
        <begin position="1"/>
        <end position="24"/>
    </location>
</feature>
<dbReference type="PANTHER" id="PTHR12630:SF1">
    <property type="entry name" value="GLUCOSIDASE 2 SUBUNIT BETA"/>
    <property type="match status" value="1"/>
</dbReference>
<evidence type="ECO:0000259" key="6">
    <source>
        <dbReference type="Pfam" id="PF13015"/>
    </source>
</evidence>
<sequence>MSPLFDVFTSCTIVLALLTRGAHSEYDYCDDDSLLFQSILRMEIPAPKQYTNPSCSGLTLNSFYLCPHSYQKIPLSRLSDTICDCCSGSDEPNIKCPNTCGSVKKEIESKRIERIEKFKNGNNILIRAVADYNTSRKLKEKEYDIESGKLLILQNEIRELTSLVDSERTAIASIRSKRYNTALKSSTLKFFDEDSIYFKHILIKSVDLDLVLLYLNFISPTPIKKTLDNLKIEYTDTKKEADFSKVLDYFDSHALNIDQGSKSFKIIKRKKKEFEKQIQEYKDTPKVSSENEIRDAIVGYIHESKVSALDVQLSILHSMNPGDSFYIDCGTYLSRNSFKVEERLEGEFESRCGIIKQREIESKTDPSKEVNWNGFGGFFQFERKNSKDFINVYLEEVEEAQRLSILDDDPESLKELKEKEKEINSVEVLVRSFENEKEIFRGSENFVVLKDEVVKFNDARYEYELDVFGKIVQKGDSRVTLGHYEGKGREGGRLYVDYGGGEKCWGVGERMARVWIECSDVNEVFEVREESTCVYELKMGSPAGCDEEEKRRGTEQEGWGAEL</sequence>
<name>A0A9W7FUT9_9STRA</name>
<dbReference type="GO" id="GO:0017177">
    <property type="term" value="C:glucosidase II complex"/>
    <property type="evidence" value="ECO:0007669"/>
    <property type="project" value="TreeGrafter"/>
</dbReference>
<dbReference type="InterPro" id="IPR039794">
    <property type="entry name" value="Gtb1-like"/>
</dbReference>
<keyword evidence="8" id="KW-1185">Reference proteome</keyword>
<dbReference type="Pfam" id="PF13015">
    <property type="entry name" value="PRKCSH_1"/>
    <property type="match status" value="1"/>
</dbReference>
<dbReference type="InterPro" id="IPR028146">
    <property type="entry name" value="PRKCSH_N"/>
</dbReference>
<accession>A0A9W7FUT9</accession>
<feature type="domain" description="Glucosidase 2 subunit beta-like" evidence="6">
    <location>
        <begin position="414"/>
        <end position="551"/>
    </location>
</feature>
<keyword evidence="4" id="KW-0732">Signal</keyword>
<keyword evidence="2" id="KW-0256">Endoplasmic reticulum</keyword>
<dbReference type="AlphaFoldDB" id="A0A9W7FUT9"/>
<feature type="chain" id="PRO_5040820905" description="Glucosidase 2 subunit beta" evidence="4">
    <location>
        <begin position="25"/>
        <end position="563"/>
    </location>
</feature>
<dbReference type="Proteomes" id="UP001165122">
    <property type="component" value="Unassembled WGS sequence"/>
</dbReference>
<evidence type="ECO:0000256" key="2">
    <source>
        <dbReference type="ARBA" id="ARBA00022824"/>
    </source>
</evidence>
<evidence type="ECO:0000256" key="4">
    <source>
        <dbReference type="SAM" id="SignalP"/>
    </source>
</evidence>
<feature type="region of interest" description="Disordered" evidence="3">
    <location>
        <begin position="544"/>
        <end position="563"/>
    </location>
</feature>
<dbReference type="InterPro" id="IPR036607">
    <property type="entry name" value="PRKCSH"/>
</dbReference>
<proteinExistence type="predicted"/>
<dbReference type="SUPFAM" id="SSF50911">
    <property type="entry name" value="Mannose 6-phosphate receptor domain"/>
    <property type="match status" value="1"/>
</dbReference>
<reference evidence="8" key="1">
    <citation type="journal article" date="2023" name="Commun. Biol.">
        <title>Genome analysis of Parmales, the sister group of diatoms, reveals the evolutionary specialization of diatoms from phago-mixotrophs to photoautotrophs.</title>
        <authorList>
            <person name="Ban H."/>
            <person name="Sato S."/>
            <person name="Yoshikawa S."/>
            <person name="Yamada K."/>
            <person name="Nakamura Y."/>
            <person name="Ichinomiya M."/>
            <person name="Sato N."/>
            <person name="Blanc-Mathieu R."/>
            <person name="Endo H."/>
            <person name="Kuwata A."/>
            <person name="Ogata H."/>
        </authorList>
    </citation>
    <scope>NUCLEOTIDE SEQUENCE [LARGE SCALE GENOMIC DNA]</scope>
    <source>
        <strain evidence="8">NIES 3700</strain>
    </source>
</reference>
<dbReference type="Pfam" id="PF12999">
    <property type="entry name" value="PRKCSH-like"/>
    <property type="match status" value="1"/>
</dbReference>
<evidence type="ECO:0000259" key="5">
    <source>
        <dbReference type="Pfam" id="PF12999"/>
    </source>
</evidence>
<evidence type="ECO:0000313" key="8">
    <source>
        <dbReference type="Proteomes" id="UP001165122"/>
    </source>
</evidence>
<evidence type="ECO:0000256" key="1">
    <source>
        <dbReference type="ARBA" id="ARBA00022387"/>
    </source>
</evidence>
<organism evidence="7 8">
    <name type="scientific">Triparma laevis f. longispina</name>
    <dbReference type="NCBI Taxonomy" id="1714387"/>
    <lineage>
        <taxon>Eukaryota</taxon>
        <taxon>Sar</taxon>
        <taxon>Stramenopiles</taxon>
        <taxon>Ochrophyta</taxon>
        <taxon>Bolidophyceae</taxon>
        <taxon>Parmales</taxon>
        <taxon>Triparmaceae</taxon>
        <taxon>Triparma</taxon>
    </lineage>
</organism>
<dbReference type="Gene3D" id="2.70.130.10">
    <property type="entry name" value="Mannose-6-phosphate receptor binding domain"/>
    <property type="match status" value="1"/>
</dbReference>
<dbReference type="PANTHER" id="PTHR12630">
    <property type="entry name" value="N-LINKED OLIGOSACCHARIDE PROCESSING"/>
    <property type="match status" value="1"/>
</dbReference>
<feature type="domain" description="Glucosidase II beta subunit N-terminal" evidence="5">
    <location>
        <begin position="68"/>
        <end position="134"/>
    </location>
</feature>
<evidence type="ECO:0000256" key="3">
    <source>
        <dbReference type="SAM" id="MobiDB-lite"/>
    </source>
</evidence>
<dbReference type="OrthoDB" id="28322at2759"/>
<comment type="caution">
    <text evidence="7">The sequence shown here is derived from an EMBL/GenBank/DDBJ whole genome shotgun (WGS) entry which is preliminary data.</text>
</comment>
<evidence type="ECO:0000313" key="7">
    <source>
        <dbReference type="EMBL" id="GMI18658.1"/>
    </source>
</evidence>